<dbReference type="CDD" id="cd03224">
    <property type="entry name" value="ABC_TM1139_LivF_branched"/>
    <property type="match status" value="1"/>
</dbReference>
<sequence>METGVLEVTDLVVRYGRATALDGVSLELAPGEMVALVGPNGAGKSTLVDTLSGIVAPAAGRVVLRGRLAQVPEGRQLFAELSVADNLALGAWRSGRGRAGRDPARVFEVLPDLRPLAGRLAGTLSGGEQQMVAVGRALMADPDILAVDELSLGLAPRVVADLARHLRELNAERDTTVLLIEQNARLAFDLCRRAYVLESGRITASGPCVQLAESPQVARAYFGGTTEGAGDPVPGGARDP</sequence>
<comment type="caution">
    <text evidence="7">The sequence shown here is derived from an EMBL/GenBank/DDBJ whole genome shotgun (WGS) entry which is preliminary data.</text>
</comment>
<dbReference type="EMBL" id="BJVI01000004">
    <property type="protein sequence ID" value="GEL16880.1"/>
    <property type="molecule type" value="Genomic_DNA"/>
</dbReference>
<dbReference type="InterPro" id="IPR003593">
    <property type="entry name" value="AAA+_ATPase"/>
</dbReference>
<evidence type="ECO:0000256" key="4">
    <source>
        <dbReference type="ARBA" id="ARBA00022840"/>
    </source>
</evidence>
<keyword evidence="3" id="KW-0547">Nucleotide-binding</keyword>
<evidence type="ECO:0000259" key="6">
    <source>
        <dbReference type="PROSITE" id="PS50893"/>
    </source>
</evidence>
<dbReference type="GO" id="GO:0005524">
    <property type="term" value="F:ATP binding"/>
    <property type="evidence" value="ECO:0007669"/>
    <property type="project" value="UniProtKB-KW"/>
</dbReference>
<dbReference type="Gene3D" id="3.40.50.300">
    <property type="entry name" value="P-loop containing nucleotide triphosphate hydrolases"/>
    <property type="match status" value="1"/>
</dbReference>
<accession>A0A511CWD5</accession>
<reference evidence="7 8" key="1">
    <citation type="submission" date="2019-07" db="EMBL/GenBank/DDBJ databases">
        <title>Whole genome shotgun sequence of Pseudonocardia asaccharolytica NBRC 16224.</title>
        <authorList>
            <person name="Hosoyama A."/>
            <person name="Uohara A."/>
            <person name="Ohji S."/>
            <person name="Ichikawa N."/>
        </authorList>
    </citation>
    <scope>NUCLEOTIDE SEQUENCE [LARGE SCALE GENOMIC DNA]</scope>
    <source>
        <strain evidence="7 8">NBRC 16224</strain>
    </source>
</reference>
<organism evidence="7 8">
    <name type="scientific">Pseudonocardia asaccharolytica DSM 44247 = NBRC 16224</name>
    <dbReference type="NCBI Taxonomy" id="1123024"/>
    <lineage>
        <taxon>Bacteria</taxon>
        <taxon>Bacillati</taxon>
        <taxon>Actinomycetota</taxon>
        <taxon>Actinomycetes</taxon>
        <taxon>Pseudonocardiales</taxon>
        <taxon>Pseudonocardiaceae</taxon>
        <taxon>Pseudonocardia</taxon>
    </lineage>
</organism>
<feature type="domain" description="ABC transporter" evidence="6">
    <location>
        <begin position="6"/>
        <end position="224"/>
    </location>
</feature>
<dbReference type="GO" id="GO:0015658">
    <property type="term" value="F:branched-chain amino acid transmembrane transporter activity"/>
    <property type="evidence" value="ECO:0007669"/>
    <property type="project" value="TreeGrafter"/>
</dbReference>
<dbReference type="PROSITE" id="PS50893">
    <property type="entry name" value="ABC_TRANSPORTER_2"/>
    <property type="match status" value="1"/>
</dbReference>
<proteinExistence type="inferred from homology"/>
<dbReference type="GO" id="GO:0015807">
    <property type="term" value="P:L-amino acid transport"/>
    <property type="evidence" value="ECO:0007669"/>
    <property type="project" value="TreeGrafter"/>
</dbReference>
<dbReference type="SMART" id="SM00382">
    <property type="entry name" value="AAA"/>
    <property type="match status" value="1"/>
</dbReference>
<evidence type="ECO:0000256" key="3">
    <source>
        <dbReference type="ARBA" id="ARBA00022741"/>
    </source>
</evidence>
<dbReference type="InterPro" id="IPR003439">
    <property type="entry name" value="ABC_transporter-like_ATP-bd"/>
</dbReference>
<dbReference type="PROSITE" id="PS00211">
    <property type="entry name" value="ABC_TRANSPORTER_1"/>
    <property type="match status" value="1"/>
</dbReference>
<evidence type="ECO:0000256" key="1">
    <source>
        <dbReference type="ARBA" id="ARBA00005417"/>
    </source>
</evidence>
<dbReference type="Pfam" id="PF00005">
    <property type="entry name" value="ABC_tran"/>
    <property type="match status" value="1"/>
</dbReference>
<dbReference type="InterPro" id="IPR052156">
    <property type="entry name" value="BCAA_Transport_ATP-bd_LivF"/>
</dbReference>
<evidence type="ECO:0000256" key="5">
    <source>
        <dbReference type="ARBA" id="ARBA00022970"/>
    </source>
</evidence>
<comment type="similarity">
    <text evidence="1">Belongs to the ABC transporter superfamily.</text>
</comment>
<evidence type="ECO:0000256" key="2">
    <source>
        <dbReference type="ARBA" id="ARBA00022448"/>
    </source>
</evidence>
<gene>
    <name evidence="7" type="ORF">PA7_07170</name>
</gene>
<dbReference type="InterPro" id="IPR027417">
    <property type="entry name" value="P-loop_NTPase"/>
</dbReference>
<dbReference type="InterPro" id="IPR017871">
    <property type="entry name" value="ABC_transporter-like_CS"/>
</dbReference>
<dbReference type="GO" id="GO:0016887">
    <property type="term" value="F:ATP hydrolysis activity"/>
    <property type="evidence" value="ECO:0007669"/>
    <property type="project" value="InterPro"/>
</dbReference>
<dbReference type="SUPFAM" id="SSF52540">
    <property type="entry name" value="P-loop containing nucleoside triphosphate hydrolases"/>
    <property type="match status" value="1"/>
</dbReference>
<dbReference type="STRING" id="1123024.GCA_000423625_02294"/>
<dbReference type="AlphaFoldDB" id="A0A511CWD5"/>
<name>A0A511CWD5_9PSEU</name>
<keyword evidence="2" id="KW-0813">Transport</keyword>
<keyword evidence="4 7" id="KW-0067">ATP-binding</keyword>
<dbReference type="PANTHER" id="PTHR43820:SF4">
    <property type="entry name" value="HIGH-AFFINITY BRANCHED-CHAIN AMINO ACID TRANSPORT ATP-BINDING PROTEIN LIVF"/>
    <property type="match status" value="1"/>
</dbReference>
<protein>
    <submittedName>
        <fullName evidence="7">ABC transporter ATP-binding protein</fullName>
    </submittedName>
</protein>
<dbReference type="Proteomes" id="UP000321328">
    <property type="component" value="Unassembled WGS sequence"/>
</dbReference>
<evidence type="ECO:0000313" key="8">
    <source>
        <dbReference type="Proteomes" id="UP000321328"/>
    </source>
</evidence>
<keyword evidence="8" id="KW-1185">Reference proteome</keyword>
<dbReference type="PANTHER" id="PTHR43820">
    <property type="entry name" value="HIGH-AFFINITY BRANCHED-CHAIN AMINO ACID TRANSPORT ATP-BINDING PROTEIN LIVF"/>
    <property type="match status" value="1"/>
</dbReference>
<evidence type="ECO:0000313" key="7">
    <source>
        <dbReference type="EMBL" id="GEL16880.1"/>
    </source>
</evidence>
<keyword evidence="5" id="KW-0029">Amino-acid transport</keyword>